<evidence type="ECO:0000313" key="4">
    <source>
        <dbReference type="WBParaSite" id="OFLC_0001595401-mRNA-1"/>
    </source>
</evidence>
<gene>
    <name evidence="2" type="ORF">OFLC_LOCUS15941</name>
</gene>
<evidence type="ECO:0000256" key="1">
    <source>
        <dbReference type="SAM" id="MobiDB-lite"/>
    </source>
</evidence>
<evidence type="ECO:0000313" key="3">
    <source>
        <dbReference type="Proteomes" id="UP000267606"/>
    </source>
</evidence>
<name>A0A183I879_9BILA</name>
<dbReference type="WBParaSite" id="OFLC_0001595401-mRNA-1">
    <property type="protein sequence ID" value="OFLC_0001595401-mRNA-1"/>
    <property type="gene ID" value="OFLC_0001595401"/>
</dbReference>
<reference evidence="4" key="1">
    <citation type="submission" date="2016-06" db="UniProtKB">
        <authorList>
            <consortium name="WormBaseParasite"/>
        </authorList>
    </citation>
    <scope>IDENTIFICATION</scope>
</reference>
<dbReference type="AlphaFoldDB" id="A0A183I879"/>
<organism evidence="4">
    <name type="scientific">Onchocerca flexuosa</name>
    <dbReference type="NCBI Taxonomy" id="387005"/>
    <lineage>
        <taxon>Eukaryota</taxon>
        <taxon>Metazoa</taxon>
        <taxon>Ecdysozoa</taxon>
        <taxon>Nematoda</taxon>
        <taxon>Chromadorea</taxon>
        <taxon>Rhabditida</taxon>
        <taxon>Spirurina</taxon>
        <taxon>Spiruromorpha</taxon>
        <taxon>Filarioidea</taxon>
        <taxon>Onchocercidae</taxon>
        <taxon>Onchocerca</taxon>
    </lineage>
</organism>
<accession>A0A183I879</accession>
<sequence length="58" mass="6326">TTPKQPVQPHTVSAPTQPSTTPKASKITAKLISLQRTQTDTKSSLNVDIDIKEKNKVQ</sequence>
<proteinExistence type="predicted"/>
<reference evidence="2 3" key="2">
    <citation type="submission" date="2018-11" db="EMBL/GenBank/DDBJ databases">
        <authorList>
            <consortium name="Pathogen Informatics"/>
        </authorList>
    </citation>
    <scope>NUCLEOTIDE SEQUENCE [LARGE SCALE GENOMIC DNA]</scope>
</reference>
<dbReference type="EMBL" id="UZAJ01043321">
    <property type="protein sequence ID" value="VDP25195.1"/>
    <property type="molecule type" value="Genomic_DNA"/>
</dbReference>
<feature type="region of interest" description="Disordered" evidence="1">
    <location>
        <begin position="1"/>
        <end position="25"/>
    </location>
</feature>
<keyword evidence="3" id="KW-1185">Reference proteome</keyword>
<dbReference type="Proteomes" id="UP000267606">
    <property type="component" value="Unassembled WGS sequence"/>
</dbReference>
<evidence type="ECO:0000313" key="2">
    <source>
        <dbReference type="EMBL" id="VDP25195.1"/>
    </source>
</evidence>
<protein>
    <submittedName>
        <fullName evidence="4">D-alanyl-D-alanine carboxypeptidase</fullName>
    </submittedName>
</protein>
<feature type="compositionally biased region" description="Polar residues" evidence="1">
    <location>
        <begin position="1"/>
        <end position="23"/>
    </location>
</feature>